<evidence type="ECO:0000259" key="6">
    <source>
        <dbReference type="SMART" id="SM00849"/>
    </source>
</evidence>
<dbReference type="Gene3D" id="3.60.15.10">
    <property type="entry name" value="Ribonuclease Z/Hydroxyacylglutathione hydrolase-like"/>
    <property type="match status" value="1"/>
</dbReference>
<accession>A0A4P6JZ30</accession>
<dbReference type="AlphaFoldDB" id="A0A4P6JZ30"/>
<dbReference type="SMART" id="SM00849">
    <property type="entry name" value="Lactamase_B"/>
    <property type="match status" value="1"/>
</dbReference>
<keyword evidence="8" id="KW-1185">Reference proteome</keyword>
<evidence type="ECO:0000256" key="2">
    <source>
        <dbReference type="ARBA" id="ARBA00007749"/>
    </source>
</evidence>
<feature type="domain" description="Metallo-beta-lactamase" evidence="6">
    <location>
        <begin position="29"/>
        <end position="225"/>
    </location>
</feature>
<comment type="cofactor">
    <cofactor evidence="1">
        <name>Zn(2+)</name>
        <dbReference type="ChEBI" id="CHEBI:29105"/>
    </cofactor>
</comment>
<dbReference type="EMBL" id="CP035758">
    <property type="protein sequence ID" value="QBD80743.1"/>
    <property type="molecule type" value="Genomic_DNA"/>
</dbReference>
<dbReference type="PANTHER" id="PTHR42978">
    <property type="entry name" value="QUORUM-QUENCHING LACTONASE YTNP-RELATED-RELATED"/>
    <property type="match status" value="1"/>
</dbReference>
<dbReference type="GO" id="GO:0016787">
    <property type="term" value="F:hydrolase activity"/>
    <property type="evidence" value="ECO:0007669"/>
    <property type="project" value="UniProtKB-KW"/>
</dbReference>
<keyword evidence="5" id="KW-0862">Zinc</keyword>
<sequence>MSSQTALPQRLYLMQVATRHAADMPWPIPYPCYLIQLSDGKYILIDTGWPEGLSLPNIELHQNVVEQLALLNVRPEEIKMLICTHFDLDHVGMHSTFTNAELIVQREHYELARSGYERFASGRPLWDHSALRYRLVDGDTELLPGLKLLATHGHIRGHQSVLVHLPELGSVLLTIDAVLNQGDFRPDRQPRPFDEDQDGELVRAGARKLIEVAEHEQAALIIFGHDGQQWPTLKKLPAYYQ</sequence>
<evidence type="ECO:0000256" key="4">
    <source>
        <dbReference type="ARBA" id="ARBA00022801"/>
    </source>
</evidence>
<evidence type="ECO:0000256" key="5">
    <source>
        <dbReference type="ARBA" id="ARBA00022833"/>
    </source>
</evidence>
<dbReference type="Pfam" id="PF00753">
    <property type="entry name" value="Lactamase_B"/>
    <property type="match status" value="1"/>
</dbReference>
<keyword evidence="3" id="KW-0479">Metal-binding</keyword>
<comment type="similarity">
    <text evidence="2">Belongs to the metallo-beta-lactamase superfamily.</text>
</comment>
<dbReference type="PANTHER" id="PTHR42978:SF2">
    <property type="entry name" value="102 KBASES UNSTABLE REGION: FROM 1 TO 119443"/>
    <property type="match status" value="1"/>
</dbReference>
<dbReference type="InterPro" id="IPR036866">
    <property type="entry name" value="RibonucZ/Hydroxyglut_hydro"/>
</dbReference>
<gene>
    <name evidence="7" type="ORF">EPA93_34155</name>
</gene>
<reference evidence="7 8" key="1">
    <citation type="submission" date="2019-01" db="EMBL/GenBank/DDBJ databases">
        <title>Ktedonosporobacter rubrisoli SCAWS-G2.</title>
        <authorList>
            <person name="Huang Y."/>
            <person name="Yan B."/>
        </authorList>
    </citation>
    <scope>NUCLEOTIDE SEQUENCE [LARGE SCALE GENOMIC DNA]</scope>
    <source>
        <strain evidence="7 8">SCAWS-G2</strain>
    </source>
</reference>
<evidence type="ECO:0000313" key="7">
    <source>
        <dbReference type="EMBL" id="QBD80743.1"/>
    </source>
</evidence>
<dbReference type="CDD" id="cd07729">
    <property type="entry name" value="AHL_lactonase_MBL-fold"/>
    <property type="match status" value="1"/>
</dbReference>
<dbReference type="Proteomes" id="UP000290365">
    <property type="component" value="Chromosome"/>
</dbReference>
<dbReference type="InterPro" id="IPR051013">
    <property type="entry name" value="MBL_superfamily_lactonases"/>
</dbReference>
<proteinExistence type="inferred from homology"/>
<protein>
    <submittedName>
        <fullName evidence="7">N-acyl homoserine lactonase family protein</fullName>
    </submittedName>
</protein>
<dbReference type="OrthoDB" id="333278at2"/>
<dbReference type="RefSeq" id="WP_129891805.1">
    <property type="nucleotide sequence ID" value="NZ_CP035758.1"/>
</dbReference>
<organism evidence="7 8">
    <name type="scientific">Ktedonosporobacter rubrisoli</name>
    <dbReference type="NCBI Taxonomy" id="2509675"/>
    <lineage>
        <taxon>Bacteria</taxon>
        <taxon>Bacillati</taxon>
        <taxon>Chloroflexota</taxon>
        <taxon>Ktedonobacteria</taxon>
        <taxon>Ktedonobacterales</taxon>
        <taxon>Ktedonosporobacteraceae</taxon>
        <taxon>Ktedonosporobacter</taxon>
    </lineage>
</organism>
<evidence type="ECO:0000256" key="1">
    <source>
        <dbReference type="ARBA" id="ARBA00001947"/>
    </source>
</evidence>
<dbReference type="InterPro" id="IPR001279">
    <property type="entry name" value="Metallo-B-lactamas"/>
</dbReference>
<dbReference type="KEGG" id="kbs:EPA93_34155"/>
<evidence type="ECO:0000313" key="8">
    <source>
        <dbReference type="Proteomes" id="UP000290365"/>
    </source>
</evidence>
<dbReference type="SUPFAM" id="SSF56281">
    <property type="entry name" value="Metallo-hydrolase/oxidoreductase"/>
    <property type="match status" value="1"/>
</dbReference>
<evidence type="ECO:0000256" key="3">
    <source>
        <dbReference type="ARBA" id="ARBA00022723"/>
    </source>
</evidence>
<keyword evidence="4" id="KW-0378">Hydrolase</keyword>
<name>A0A4P6JZ30_KTERU</name>
<dbReference type="GO" id="GO:0046872">
    <property type="term" value="F:metal ion binding"/>
    <property type="evidence" value="ECO:0007669"/>
    <property type="project" value="UniProtKB-KW"/>
</dbReference>